<reference evidence="1 2" key="1">
    <citation type="journal article" date="2016" name="Sci. Rep.">
        <title>Metabolic traits of an uncultured archaeal lineage -MSBL1- from brine pools of the Red Sea.</title>
        <authorList>
            <person name="Mwirichia R."/>
            <person name="Alam I."/>
            <person name="Rashid M."/>
            <person name="Vinu M."/>
            <person name="Ba-Alawi W."/>
            <person name="Anthony Kamau A."/>
            <person name="Kamanda Ngugi D."/>
            <person name="Goker M."/>
            <person name="Klenk H.P."/>
            <person name="Bajic V."/>
            <person name="Stingl U."/>
        </authorList>
    </citation>
    <scope>NUCLEOTIDE SEQUENCE [LARGE SCALE GENOMIC DNA]</scope>
    <source>
        <strain evidence="1">SCGC-AAA259E19</strain>
    </source>
</reference>
<accession>A0A133UM23</accession>
<protein>
    <recommendedName>
        <fullName evidence="3">Alpha-galactosidase NEW3 domain-containing protein</fullName>
    </recommendedName>
</protein>
<evidence type="ECO:0000313" key="1">
    <source>
        <dbReference type="EMBL" id="KXA95207.1"/>
    </source>
</evidence>
<evidence type="ECO:0008006" key="3">
    <source>
        <dbReference type="Google" id="ProtNLM"/>
    </source>
</evidence>
<proteinExistence type="predicted"/>
<gene>
    <name evidence="1" type="ORF">AKJ65_02305</name>
</gene>
<dbReference type="AlphaFoldDB" id="A0A133UM23"/>
<dbReference type="Proteomes" id="UP000070284">
    <property type="component" value="Unassembled WGS sequence"/>
</dbReference>
<dbReference type="EMBL" id="LHXO01000022">
    <property type="protein sequence ID" value="KXA95207.1"/>
    <property type="molecule type" value="Genomic_DNA"/>
</dbReference>
<sequence>MWPSSSKFGLATVLVAVAFAAAVFSPSGVQASATAERVKITTPFPHVTVGQGSSFEKELTIKNTTGSEELVGLSVEGPREWSVSLRDGGMKVNSVYLPPTR</sequence>
<comment type="caution">
    <text evidence="1">The sequence shown here is derived from an EMBL/GenBank/DDBJ whole genome shotgun (WGS) entry which is preliminary data.</text>
</comment>
<name>A0A133UM23_9EURY</name>
<evidence type="ECO:0000313" key="2">
    <source>
        <dbReference type="Proteomes" id="UP000070284"/>
    </source>
</evidence>
<organism evidence="1 2">
    <name type="scientific">candidate division MSBL1 archaeon SCGC-AAA259E19</name>
    <dbReference type="NCBI Taxonomy" id="1698264"/>
    <lineage>
        <taxon>Archaea</taxon>
        <taxon>Methanobacteriati</taxon>
        <taxon>Methanobacteriota</taxon>
        <taxon>candidate division MSBL1</taxon>
    </lineage>
</organism>
<keyword evidence="2" id="KW-1185">Reference proteome</keyword>